<feature type="region of interest" description="Disordered" evidence="1">
    <location>
        <begin position="72"/>
        <end position="91"/>
    </location>
</feature>
<organism evidence="2 3">
    <name type="scientific">Corallococcus praedator</name>
    <dbReference type="NCBI Taxonomy" id="2316724"/>
    <lineage>
        <taxon>Bacteria</taxon>
        <taxon>Pseudomonadati</taxon>
        <taxon>Myxococcota</taxon>
        <taxon>Myxococcia</taxon>
        <taxon>Myxococcales</taxon>
        <taxon>Cystobacterineae</taxon>
        <taxon>Myxococcaceae</taxon>
        <taxon>Corallococcus</taxon>
    </lineage>
</organism>
<name>A0ABX9QML3_9BACT</name>
<reference evidence="2 3" key="1">
    <citation type="submission" date="2018-09" db="EMBL/GenBank/DDBJ databases">
        <authorList>
            <person name="Livingstone P.G."/>
            <person name="Whitworth D.E."/>
        </authorList>
    </citation>
    <scope>NUCLEOTIDE SEQUENCE [LARGE SCALE GENOMIC DNA]</scope>
    <source>
        <strain evidence="2 3">CA031B</strain>
    </source>
</reference>
<dbReference type="EMBL" id="RAWI01000037">
    <property type="protein sequence ID" value="RKI13536.1"/>
    <property type="molecule type" value="Genomic_DNA"/>
</dbReference>
<dbReference type="Proteomes" id="UP000278907">
    <property type="component" value="Unassembled WGS sequence"/>
</dbReference>
<evidence type="ECO:0000313" key="2">
    <source>
        <dbReference type="EMBL" id="RKI13536.1"/>
    </source>
</evidence>
<dbReference type="RefSeq" id="WP_120583348.1">
    <property type="nucleotide sequence ID" value="NZ_RAWI01000037.1"/>
</dbReference>
<accession>A0ABX9QML3</accession>
<sequence>MTEDQEDAHGGAGAGDLVVERIRVLYSVGDGSYSASMPSPLGPLLKAIPEKEKSCRQPNLVRDSRGEANIHADYHSHPWADSRMSRPDRTEARQRYSIRLQFDTKCRVMKLVPHIGEARPGEVYERRGKSWALIGIVKPEHKAVGLMTSVEE</sequence>
<gene>
    <name evidence="2" type="ORF">D7Y13_07435</name>
</gene>
<evidence type="ECO:0000313" key="3">
    <source>
        <dbReference type="Proteomes" id="UP000278907"/>
    </source>
</evidence>
<comment type="caution">
    <text evidence="2">The sequence shown here is derived from an EMBL/GenBank/DDBJ whole genome shotgun (WGS) entry which is preliminary data.</text>
</comment>
<proteinExistence type="predicted"/>
<keyword evidence="3" id="KW-1185">Reference proteome</keyword>
<evidence type="ECO:0000256" key="1">
    <source>
        <dbReference type="SAM" id="MobiDB-lite"/>
    </source>
</evidence>
<protein>
    <submittedName>
        <fullName evidence="2">Uncharacterized protein</fullName>
    </submittedName>
</protein>